<dbReference type="EMBL" id="QXGE01002220">
    <property type="protein sequence ID" value="KAE9283771.1"/>
    <property type="molecule type" value="Genomic_DNA"/>
</dbReference>
<dbReference type="Proteomes" id="UP000437068">
    <property type="component" value="Unassembled WGS sequence"/>
</dbReference>
<evidence type="ECO:0000313" key="15">
    <source>
        <dbReference type="Proteomes" id="UP000441208"/>
    </source>
</evidence>
<dbReference type="Proteomes" id="UP000476176">
    <property type="component" value="Unassembled WGS sequence"/>
</dbReference>
<gene>
    <name evidence="9" type="ORF">PF001_g22696</name>
    <name evidence="8" type="ORF">PF002_g2968</name>
    <name evidence="7" type="ORF">PF004_g22995</name>
    <name evidence="6" type="ORF">PF005_g23858</name>
    <name evidence="5" type="ORF">PF006_g3058</name>
    <name evidence="4" type="ORF">PF007_g3610</name>
    <name evidence="2" type="ORF">PF009_g24304</name>
    <name evidence="3" type="ORF">PF011_g22960</name>
</gene>
<evidence type="ECO:0000313" key="8">
    <source>
        <dbReference type="EMBL" id="KAE9254211.1"/>
    </source>
</evidence>
<dbReference type="Proteomes" id="UP000441208">
    <property type="component" value="Unassembled WGS sequence"/>
</dbReference>
<dbReference type="AlphaFoldDB" id="A0A6A3E6K6"/>
<evidence type="ECO:0000313" key="6">
    <source>
        <dbReference type="EMBL" id="KAE9178984.1"/>
    </source>
</evidence>
<reference evidence="10 11" key="1">
    <citation type="submission" date="2018-08" db="EMBL/GenBank/DDBJ databases">
        <title>Genomic investigation of the strawberry pathogen Phytophthora fragariae indicates pathogenicity is determined by transcriptional variation in three key races.</title>
        <authorList>
            <person name="Adams T.M."/>
            <person name="Armitage A.D."/>
            <person name="Sobczyk M.K."/>
            <person name="Bates H.J."/>
            <person name="Dunwell J.M."/>
            <person name="Nellist C.F."/>
            <person name="Harrison R.J."/>
        </authorList>
    </citation>
    <scope>NUCLEOTIDE SEQUENCE [LARGE SCALE GENOMIC DNA]</scope>
    <source>
        <strain evidence="9 12">A4</strain>
        <strain evidence="8 13">BC-1</strain>
        <strain evidence="7 17">BC-23</strain>
        <strain evidence="6 11">NOV-27</strain>
        <strain evidence="5 14">NOV-5</strain>
        <strain evidence="4 15">NOV-71</strain>
        <strain evidence="2 10">NOV-9</strain>
        <strain evidence="3 16">SCRP245</strain>
    </source>
</reference>
<dbReference type="EMBL" id="QXGF01002252">
    <property type="protein sequence ID" value="KAE8925488.1"/>
    <property type="molecule type" value="Genomic_DNA"/>
</dbReference>
<evidence type="ECO:0000313" key="5">
    <source>
        <dbReference type="EMBL" id="KAE9152743.1"/>
    </source>
</evidence>
<dbReference type="Proteomes" id="UP000460718">
    <property type="component" value="Unassembled WGS sequence"/>
</dbReference>
<evidence type="ECO:0000313" key="10">
    <source>
        <dbReference type="Proteomes" id="UP000429523"/>
    </source>
</evidence>
<evidence type="ECO:0000313" key="17">
    <source>
        <dbReference type="Proteomes" id="UP000476176"/>
    </source>
</evidence>
<dbReference type="EMBL" id="QXGD01000081">
    <property type="protein sequence ID" value="KAE9254211.1"/>
    <property type="molecule type" value="Genomic_DNA"/>
</dbReference>
<evidence type="ECO:0000313" key="11">
    <source>
        <dbReference type="Proteomes" id="UP000433483"/>
    </source>
</evidence>
<evidence type="ECO:0000256" key="1">
    <source>
        <dbReference type="SAM" id="SignalP"/>
    </source>
</evidence>
<sequence>MLLGVLLLRSNSTTATWPVNAAVSIANEMLDFSHAPRSTYTTSILPTATAVANARVKVQESTVSSICSINPVRPSAAAFVKIDAQAAGSLFSSNTFATLVSLSDEKVNACWIVF</sequence>
<dbReference type="EMBL" id="QXFZ01000109">
    <property type="protein sequence ID" value="KAE9132690.1"/>
    <property type="molecule type" value="Genomic_DNA"/>
</dbReference>
<dbReference type="Proteomes" id="UP000440732">
    <property type="component" value="Unassembled WGS sequence"/>
</dbReference>
<evidence type="ECO:0000313" key="9">
    <source>
        <dbReference type="EMBL" id="KAE9283771.1"/>
    </source>
</evidence>
<evidence type="ECO:0000313" key="3">
    <source>
        <dbReference type="EMBL" id="KAE8979156.1"/>
    </source>
</evidence>
<dbReference type="EMBL" id="QXGA01000094">
    <property type="protein sequence ID" value="KAE9152743.1"/>
    <property type="molecule type" value="Genomic_DNA"/>
</dbReference>
<name>A0A6A3E6K6_9STRA</name>
<evidence type="ECO:0000313" key="16">
    <source>
        <dbReference type="Proteomes" id="UP000460718"/>
    </source>
</evidence>
<dbReference type="Proteomes" id="UP000440367">
    <property type="component" value="Unassembled WGS sequence"/>
</dbReference>
<feature type="chain" id="PRO_5036163605" description="Secreted protein" evidence="1">
    <location>
        <begin position="16"/>
        <end position="114"/>
    </location>
</feature>
<evidence type="ECO:0000313" key="12">
    <source>
        <dbReference type="Proteomes" id="UP000437068"/>
    </source>
</evidence>
<comment type="caution">
    <text evidence="2">The sequence shown here is derived from an EMBL/GenBank/DDBJ whole genome shotgun (WGS) entry which is preliminary data.</text>
</comment>
<evidence type="ECO:0000313" key="4">
    <source>
        <dbReference type="EMBL" id="KAE9132690.1"/>
    </source>
</evidence>
<dbReference type="Proteomes" id="UP000429523">
    <property type="component" value="Unassembled WGS sequence"/>
</dbReference>
<protein>
    <recommendedName>
        <fullName evidence="18">Secreted protein</fullName>
    </recommendedName>
</protein>
<proteinExistence type="predicted"/>
<evidence type="ECO:0000313" key="2">
    <source>
        <dbReference type="EMBL" id="KAE8925488.1"/>
    </source>
</evidence>
<evidence type="ECO:0008006" key="18">
    <source>
        <dbReference type="Google" id="ProtNLM"/>
    </source>
</evidence>
<feature type="signal peptide" evidence="1">
    <location>
        <begin position="1"/>
        <end position="15"/>
    </location>
</feature>
<evidence type="ECO:0000313" key="13">
    <source>
        <dbReference type="Proteomes" id="UP000440367"/>
    </source>
</evidence>
<dbReference type="EMBL" id="QXGC01002391">
    <property type="protein sequence ID" value="KAE9186754.1"/>
    <property type="molecule type" value="Genomic_DNA"/>
</dbReference>
<dbReference type="EMBL" id="QXFW01002377">
    <property type="protein sequence ID" value="KAE8979156.1"/>
    <property type="molecule type" value="Genomic_DNA"/>
</dbReference>
<evidence type="ECO:0000313" key="7">
    <source>
        <dbReference type="EMBL" id="KAE9186754.1"/>
    </source>
</evidence>
<dbReference type="Proteomes" id="UP000433483">
    <property type="component" value="Unassembled WGS sequence"/>
</dbReference>
<evidence type="ECO:0000313" key="14">
    <source>
        <dbReference type="Proteomes" id="UP000440732"/>
    </source>
</evidence>
<organism evidence="2 10">
    <name type="scientific">Phytophthora fragariae</name>
    <dbReference type="NCBI Taxonomy" id="53985"/>
    <lineage>
        <taxon>Eukaryota</taxon>
        <taxon>Sar</taxon>
        <taxon>Stramenopiles</taxon>
        <taxon>Oomycota</taxon>
        <taxon>Peronosporomycetes</taxon>
        <taxon>Peronosporales</taxon>
        <taxon>Peronosporaceae</taxon>
        <taxon>Phytophthora</taxon>
    </lineage>
</organism>
<dbReference type="EMBL" id="QXGB01002333">
    <property type="protein sequence ID" value="KAE9178984.1"/>
    <property type="molecule type" value="Genomic_DNA"/>
</dbReference>
<keyword evidence="1" id="KW-0732">Signal</keyword>
<keyword evidence="11" id="KW-1185">Reference proteome</keyword>
<accession>A0A6A3E6K6</accession>